<keyword evidence="2" id="KW-1185">Reference proteome</keyword>
<reference evidence="1 2" key="1">
    <citation type="journal article" date="2014" name="PLoS ONE">
        <title>De novo Genome Assembly of the Fungal Plant Pathogen Pyrenophora semeniperda.</title>
        <authorList>
            <person name="Soliai M.M."/>
            <person name="Meyer S.E."/>
            <person name="Udall J.A."/>
            <person name="Elzinga D.E."/>
            <person name="Hermansen R.A."/>
            <person name="Bodily P.M."/>
            <person name="Hart A.A."/>
            <person name="Coleman C.E."/>
        </authorList>
    </citation>
    <scope>NUCLEOTIDE SEQUENCE [LARGE SCALE GENOMIC DNA]</scope>
    <source>
        <strain evidence="1 2">CCB06</strain>
        <tissue evidence="1">Mycelium</tissue>
    </source>
</reference>
<dbReference type="Proteomes" id="UP000265663">
    <property type="component" value="Unassembled WGS sequence"/>
</dbReference>
<proteinExistence type="predicted"/>
<dbReference type="EMBL" id="KE747806">
    <property type="protein sequence ID" value="RMZ66256.1"/>
    <property type="molecule type" value="Genomic_DNA"/>
</dbReference>
<evidence type="ECO:0000313" key="2">
    <source>
        <dbReference type="Proteomes" id="UP000265663"/>
    </source>
</evidence>
<sequence>MSVNDFLHDVWSEFNEHMKRYRENGDLPFPSLTNDVHPMFRIDRWVTGKGQNIRDLYENMRPALQLASLWLTEDAPLLWFSRLTFGNIYVNSTGQSYIARNSCIEIDSQHALEIVKANLHEFGKVNCFMFAPHSYKGSQWGTTYSRKECLPYFEEFSNRDFPAVLSKEGRSSTCISLARGFARFFRMSTAVSERECCRGCFMFATVIVHEIVHGYYMFIKGVCDEPLWDQNEKHAELGFSWEATILGHIPMPSDNDASVNGQFHEISAMQLREYPANADYERIMRRLKSGSHAEFTTRDAKGNHRVWPVLSGGEFRGAKWALGNDAQLFVASIHVIPLSWIVAWFRKDTWARLKTWWSNAKMYRYPYLGNSFMIIYERTPDGVRVHRPLCEDDPVDAEILKERRNLRRSSRSLRKHSQKE</sequence>
<accession>A0A3M7LVQ1</accession>
<protein>
    <submittedName>
        <fullName evidence="1">Thiamine pyrophosphate enzyme</fullName>
    </submittedName>
</protein>
<gene>
    <name evidence="1" type="ORF">GMOD_00005342</name>
</gene>
<dbReference type="AlphaFoldDB" id="A0A3M7LVQ1"/>
<name>A0A3M7LVQ1_9PLEO</name>
<organism evidence="1 2">
    <name type="scientific">Pyrenophora seminiperda CCB06</name>
    <dbReference type="NCBI Taxonomy" id="1302712"/>
    <lineage>
        <taxon>Eukaryota</taxon>
        <taxon>Fungi</taxon>
        <taxon>Dikarya</taxon>
        <taxon>Ascomycota</taxon>
        <taxon>Pezizomycotina</taxon>
        <taxon>Dothideomycetes</taxon>
        <taxon>Pleosporomycetidae</taxon>
        <taxon>Pleosporales</taxon>
        <taxon>Pleosporineae</taxon>
        <taxon>Pleosporaceae</taxon>
        <taxon>Pyrenophora</taxon>
    </lineage>
</organism>
<dbReference type="OrthoDB" id="10254945at2759"/>
<evidence type="ECO:0000313" key="1">
    <source>
        <dbReference type="EMBL" id="RMZ66256.1"/>
    </source>
</evidence>